<comment type="similarity">
    <text evidence="5">Belongs to the sororin family.</text>
</comment>
<evidence type="ECO:0000259" key="7">
    <source>
        <dbReference type="Pfam" id="PF25220"/>
    </source>
</evidence>
<dbReference type="RefSeq" id="XP_027187957.1">
    <property type="nucleotide sequence ID" value="XM_027332156.1"/>
</dbReference>
<evidence type="ECO:0000256" key="5">
    <source>
        <dbReference type="ARBA" id="ARBA00093465"/>
    </source>
</evidence>
<sequence length="288" mass="32018">MQSERKRKLTGRNPLSDCTNTSSYSSSVPLKSTKPYRSSSALKEPHTEFTSTTGNLDGASNPNSPPSTFLSTPLRKTLSRRGTVDLEASEPISIVYSRRTSSNKRKDIRKEVVVPARNTPIRRKDIAKEVVVSASSTPIRRKDKEKEVVNPVSSTPVRWKDKGKEVVIPASSTPIRWKDKGKEVVIPASSTPIQRKDIGKEVDIPSSSTTILKVSNTSERSDGAEGANLPKVKAMTVPCRKKHRAKSSKQDVFKDPILQDYIEKQNAYFKMIDEFELLEEEAETVSDS</sequence>
<organism evidence="8 9">
    <name type="scientific">Cicer arietinum</name>
    <name type="common">Chickpea</name>
    <name type="synonym">Garbanzo</name>
    <dbReference type="NCBI Taxonomy" id="3827"/>
    <lineage>
        <taxon>Eukaryota</taxon>
        <taxon>Viridiplantae</taxon>
        <taxon>Streptophyta</taxon>
        <taxon>Embryophyta</taxon>
        <taxon>Tracheophyta</taxon>
        <taxon>Spermatophyta</taxon>
        <taxon>Magnoliopsida</taxon>
        <taxon>eudicotyledons</taxon>
        <taxon>Gunneridae</taxon>
        <taxon>Pentapetalae</taxon>
        <taxon>rosids</taxon>
        <taxon>fabids</taxon>
        <taxon>Fabales</taxon>
        <taxon>Fabaceae</taxon>
        <taxon>Papilionoideae</taxon>
        <taxon>50 kb inversion clade</taxon>
        <taxon>NPAAA clade</taxon>
        <taxon>Hologalegina</taxon>
        <taxon>IRL clade</taxon>
        <taxon>Cicereae</taxon>
        <taxon>Cicer</taxon>
    </lineage>
</organism>
<protein>
    <submittedName>
        <fullName evidence="9">Uncharacterized protein LOC101494860</fullName>
    </submittedName>
</protein>
<feature type="domain" description="Sororin C-terminal region" evidence="7">
    <location>
        <begin position="258"/>
        <end position="280"/>
    </location>
</feature>
<dbReference type="GO" id="GO:0051301">
    <property type="term" value="P:cell division"/>
    <property type="evidence" value="ECO:0007669"/>
    <property type="project" value="UniProtKB-KW"/>
</dbReference>
<name>A0A3Q7Y8I8_CICAR</name>
<evidence type="ECO:0000256" key="2">
    <source>
        <dbReference type="ARBA" id="ARBA00022776"/>
    </source>
</evidence>
<evidence type="ECO:0000256" key="6">
    <source>
        <dbReference type="SAM" id="MobiDB-lite"/>
    </source>
</evidence>
<reference evidence="8" key="1">
    <citation type="journal article" date="2013" name="Nat. Biotechnol.">
        <title>Draft genome sequence of chickpea (Cicer arietinum) provides a resource for trait improvement.</title>
        <authorList>
            <person name="Varshney R.K."/>
            <person name="Song C."/>
            <person name="Saxena R.K."/>
            <person name="Azam S."/>
            <person name="Yu S."/>
            <person name="Sharpe A.G."/>
            <person name="Cannon S."/>
            <person name="Baek J."/>
            <person name="Rosen B.D."/>
            <person name="Tar'an B."/>
            <person name="Millan T."/>
            <person name="Zhang X."/>
            <person name="Ramsay L.D."/>
            <person name="Iwata A."/>
            <person name="Wang Y."/>
            <person name="Nelson W."/>
            <person name="Farmer A.D."/>
            <person name="Gaur P.M."/>
            <person name="Soderlund C."/>
            <person name="Penmetsa R.V."/>
            <person name="Xu C."/>
            <person name="Bharti A.K."/>
            <person name="He W."/>
            <person name="Winter P."/>
            <person name="Zhao S."/>
            <person name="Hane J.K."/>
            <person name="Carrasquilla-Garcia N."/>
            <person name="Condie J.A."/>
            <person name="Upadhyaya H.D."/>
            <person name="Luo M.C."/>
            <person name="Thudi M."/>
            <person name="Gowda C.L."/>
            <person name="Singh N.P."/>
            <person name="Lichtenzveig J."/>
            <person name="Gali K.K."/>
            <person name="Rubio J."/>
            <person name="Nadarajan N."/>
            <person name="Dolezel J."/>
            <person name="Bansal K.C."/>
            <person name="Xu X."/>
            <person name="Edwards D."/>
            <person name="Zhang G."/>
            <person name="Kahl G."/>
            <person name="Gil J."/>
            <person name="Singh K.B."/>
            <person name="Datta S.K."/>
            <person name="Jackson S.A."/>
            <person name="Wang J."/>
            <person name="Cook D.R."/>
        </authorList>
    </citation>
    <scope>NUCLEOTIDE SEQUENCE [LARGE SCALE GENOMIC DNA]</scope>
    <source>
        <strain evidence="8">cv. CDC Frontier</strain>
    </source>
</reference>
<keyword evidence="8" id="KW-1185">Reference proteome</keyword>
<dbReference type="KEGG" id="cam:101494860"/>
<dbReference type="GeneID" id="101494860"/>
<evidence type="ECO:0000313" key="9">
    <source>
        <dbReference type="RefSeq" id="XP_027187957.1"/>
    </source>
</evidence>
<evidence type="ECO:0000313" key="8">
    <source>
        <dbReference type="Proteomes" id="UP000087171"/>
    </source>
</evidence>
<keyword evidence="3" id="KW-0539">Nucleus</keyword>
<proteinExistence type="inferred from homology"/>
<evidence type="ECO:0000256" key="3">
    <source>
        <dbReference type="ARBA" id="ARBA00023242"/>
    </source>
</evidence>
<evidence type="ECO:0000256" key="1">
    <source>
        <dbReference type="ARBA" id="ARBA00022618"/>
    </source>
</evidence>
<dbReference type="InterPro" id="IPR057337">
    <property type="entry name" value="Sororin_C"/>
</dbReference>
<dbReference type="PANTHER" id="PTHR35740:SF1">
    <property type="entry name" value="OS12G0111700 PROTEIN"/>
    <property type="match status" value="1"/>
</dbReference>
<feature type="region of interest" description="Disordered" evidence="6">
    <location>
        <begin position="1"/>
        <end position="76"/>
    </location>
</feature>
<dbReference type="OrthoDB" id="1427740at2759"/>
<feature type="compositionally biased region" description="Polar residues" evidence="6">
    <location>
        <begin position="48"/>
        <end position="71"/>
    </location>
</feature>
<keyword evidence="2" id="KW-0498">Mitosis</keyword>
<dbReference type="GO" id="GO:0005634">
    <property type="term" value="C:nucleus"/>
    <property type="evidence" value="ECO:0007669"/>
    <property type="project" value="UniProtKB-SubCell"/>
</dbReference>
<reference evidence="9" key="2">
    <citation type="submission" date="2025-08" db="UniProtKB">
        <authorList>
            <consortium name="RefSeq"/>
        </authorList>
    </citation>
    <scope>IDENTIFICATION</scope>
    <source>
        <tissue evidence="9">Etiolated seedlings</tissue>
    </source>
</reference>
<feature type="compositionally biased region" description="Basic residues" evidence="6">
    <location>
        <begin position="1"/>
        <end position="10"/>
    </location>
</feature>
<accession>A0A3Q7Y8I8</accession>
<gene>
    <name evidence="9" type="primary">LOC101494860</name>
</gene>
<evidence type="ECO:0000256" key="4">
    <source>
        <dbReference type="ARBA" id="ARBA00023306"/>
    </source>
</evidence>
<dbReference type="Pfam" id="PF25220">
    <property type="entry name" value="Sororin_C"/>
    <property type="match status" value="1"/>
</dbReference>
<keyword evidence="4" id="KW-0131">Cell cycle</keyword>
<keyword evidence="1" id="KW-0132">Cell division</keyword>
<dbReference type="AlphaFoldDB" id="A0A3Q7Y8I8"/>
<dbReference type="PANTHER" id="PTHR35740">
    <property type="entry name" value="OS12G0111700 PROTEIN"/>
    <property type="match status" value="1"/>
</dbReference>
<dbReference type="Proteomes" id="UP000087171">
    <property type="component" value="Chromosome Ca2"/>
</dbReference>